<dbReference type="Proteomes" id="UP000674425">
    <property type="component" value="Unassembled WGS sequence"/>
</dbReference>
<proteinExistence type="predicted"/>
<organism evidence="2 3">
    <name type="scientific">Paraburkholderia aspalathi</name>
    <dbReference type="NCBI Taxonomy" id="1324617"/>
    <lineage>
        <taxon>Bacteria</taxon>
        <taxon>Pseudomonadati</taxon>
        <taxon>Pseudomonadota</taxon>
        <taxon>Betaproteobacteria</taxon>
        <taxon>Burkholderiales</taxon>
        <taxon>Burkholderiaceae</taxon>
        <taxon>Paraburkholderia</taxon>
    </lineage>
</organism>
<sequence length="149" mass="16669">MNFAKVTLGWLALCLPAIGLGSEVCAEIPNDVPLRPYVIEDTEFRAPGVFRTIYAVSDGAVLWVRFDSPRPWPRPYTTGPTGEDLLLDWHESKDCLTVTRQGHYLNGRQELLSTFPTELYLGQGGYITRLATKPYEAPTPDWPLTGSQK</sequence>
<name>A0ABM8T4Y4_9BURK</name>
<protein>
    <submittedName>
        <fullName evidence="2">Uncharacterized protein</fullName>
    </submittedName>
</protein>
<reference evidence="2 3" key="1">
    <citation type="submission" date="2021-02" db="EMBL/GenBank/DDBJ databases">
        <authorList>
            <person name="Vanwijnsberghe S."/>
        </authorList>
    </citation>
    <scope>NUCLEOTIDE SEQUENCE [LARGE SCALE GENOMIC DNA]</scope>
    <source>
        <strain evidence="2 3">R-69658</strain>
    </source>
</reference>
<keyword evidence="1" id="KW-0732">Signal</keyword>
<feature type="chain" id="PRO_5046531573" evidence="1">
    <location>
        <begin position="27"/>
        <end position="149"/>
    </location>
</feature>
<evidence type="ECO:0000256" key="1">
    <source>
        <dbReference type="SAM" id="SignalP"/>
    </source>
</evidence>
<accession>A0ABM8T4Y4</accession>
<evidence type="ECO:0000313" key="2">
    <source>
        <dbReference type="EMBL" id="CAE6857680.1"/>
    </source>
</evidence>
<keyword evidence="3" id="KW-1185">Reference proteome</keyword>
<evidence type="ECO:0000313" key="3">
    <source>
        <dbReference type="Proteomes" id="UP000674425"/>
    </source>
</evidence>
<feature type="signal peptide" evidence="1">
    <location>
        <begin position="1"/>
        <end position="26"/>
    </location>
</feature>
<dbReference type="EMBL" id="CAJNAU010000144">
    <property type="protein sequence ID" value="CAE6857680.1"/>
    <property type="molecule type" value="Genomic_DNA"/>
</dbReference>
<comment type="caution">
    <text evidence="2">The sequence shown here is derived from an EMBL/GenBank/DDBJ whole genome shotgun (WGS) entry which is preliminary data.</text>
</comment>
<gene>
    <name evidence="2" type="ORF">R69658_07468</name>
</gene>